<evidence type="ECO:0000313" key="3">
    <source>
        <dbReference type="Proteomes" id="UP000694240"/>
    </source>
</evidence>
<dbReference type="InterPro" id="IPR045095">
    <property type="entry name" value="ACDP"/>
</dbReference>
<organism evidence="2 3">
    <name type="scientific">Arabidopsis thaliana x Arabidopsis arenosa</name>
    <dbReference type="NCBI Taxonomy" id="1240361"/>
    <lineage>
        <taxon>Eukaryota</taxon>
        <taxon>Viridiplantae</taxon>
        <taxon>Streptophyta</taxon>
        <taxon>Embryophyta</taxon>
        <taxon>Tracheophyta</taxon>
        <taxon>Spermatophyta</taxon>
        <taxon>Magnoliopsida</taxon>
        <taxon>eudicotyledons</taxon>
        <taxon>Gunneridae</taxon>
        <taxon>Pentapetalae</taxon>
        <taxon>rosids</taxon>
        <taxon>malvids</taxon>
        <taxon>Brassicales</taxon>
        <taxon>Brassicaceae</taxon>
        <taxon>Camelineae</taxon>
        <taxon>Arabidopsis</taxon>
    </lineage>
</organism>
<dbReference type="PANTHER" id="PTHR12064:SF97">
    <property type="entry name" value="METAL TRANSPORTER CNNM-5"/>
    <property type="match status" value="1"/>
</dbReference>
<dbReference type="AlphaFoldDB" id="A0A8T1ZK84"/>
<dbReference type="Proteomes" id="UP000694240">
    <property type="component" value="Chromosome 10"/>
</dbReference>
<evidence type="ECO:0000313" key="2">
    <source>
        <dbReference type="EMBL" id="KAG7559163.1"/>
    </source>
</evidence>
<dbReference type="GO" id="GO:0005737">
    <property type="term" value="C:cytoplasm"/>
    <property type="evidence" value="ECO:0007669"/>
    <property type="project" value="TreeGrafter"/>
</dbReference>
<keyword evidence="3" id="KW-1185">Reference proteome</keyword>
<dbReference type="EMBL" id="JAEFBK010000010">
    <property type="protein sequence ID" value="KAG7559163.1"/>
    <property type="molecule type" value="Genomic_DNA"/>
</dbReference>
<keyword evidence="1" id="KW-0677">Repeat</keyword>
<dbReference type="PANTHER" id="PTHR12064">
    <property type="entry name" value="METAL TRANSPORTER CNNM"/>
    <property type="match status" value="1"/>
</dbReference>
<name>A0A8T1ZK84_9BRAS</name>
<accession>A0A8T1ZK84</accession>
<dbReference type="GO" id="GO:0030026">
    <property type="term" value="P:intracellular manganese ion homeostasis"/>
    <property type="evidence" value="ECO:0007669"/>
    <property type="project" value="TreeGrafter"/>
</dbReference>
<dbReference type="GO" id="GO:0010960">
    <property type="term" value="P:magnesium ion homeostasis"/>
    <property type="evidence" value="ECO:0007669"/>
    <property type="project" value="InterPro"/>
</dbReference>
<evidence type="ECO:0008006" key="4">
    <source>
        <dbReference type="Google" id="ProtNLM"/>
    </source>
</evidence>
<reference evidence="2 3" key="1">
    <citation type="submission" date="2020-12" db="EMBL/GenBank/DDBJ databases">
        <title>Concerted genomic and epigenomic changes stabilize Arabidopsis allopolyploids.</title>
        <authorList>
            <person name="Chen Z."/>
        </authorList>
    </citation>
    <scope>NUCLEOTIDE SEQUENCE [LARGE SCALE GENOMIC DNA]</scope>
    <source>
        <strain evidence="2">Allo738</strain>
        <tissue evidence="2">Leaf</tissue>
    </source>
</reference>
<proteinExistence type="predicted"/>
<sequence length="89" mass="10163">MYTSETIEDGEVIGIITLEYVFEELLEEEIVDETYEYVDVHKRIRVAVAAAASSIARTPSSRKLLAPKGTMSFVLCSFFFHVMLERKLK</sequence>
<evidence type="ECO:0000256" key="1">
    <source>
        <dbReference type="ARBA" id="ARBA00022737"/>
    </source>
</evidence>
<gene>
    <name evidence="2" type="ORF">ISN45_Aa05g007690</name>
</gene>
<comment type="caution">
    <text evidence="2">The sequence shown here is derived from an EMBL/GenBank/DDBJ whole genome shotgun (WGS) entry which is preliminary data.</text>
</comment>
<protein>
    <recommendedName>
        <fullName evidence="4">CBS domain-containing protein</fullName>
    </recommendedName>
</protein>